<protein>
    <submittedName>
        <fullName evidence="2">Uncharacterized protein</fullName>
    </submittedName>
</protein>
<keyword evidence="3" id="KW-1185">Reference proteome</keyword>
<comment type="caution">
    <text evidence="2">The sequence shown here is derived from an EMBL/GenBank/DDBJ whole genome shotgun (WGS) entry which is preliminary data.</text>
</comment>
<name>A0ABS3RXB4_9ACTN</name>
<sequence length="56" mass="6679">MRSTRPTAPRTRFTDRREDIVPRTLRDLIAADSAQRLDEGGRRRRRRRAMTARRVT</sequence>
<dbReference type="EMBL" id="JAGEPF010000017">
    <property type="protein sequence ID" value="MBO2461405.1"/>
    <property type="molecule type" value="Genomic_DNA"/>
</dbReference>
<evidence type="ECO:0000256" key="1">
    <source>
        <dbReference type="SAM" id="MobiDB-lite"/>
    </source>
</evidence>
<gene>
    <name evidence="2" type="ORF">J4709_27870</name>
</gene>
<organism evidence="2 3">
    <name type="scientific">Actinomadura violacea</name>
    <dbReference type="NCBI Taxonomy" id="2819934"/>
    <lineage>
        <taxon>Bacteria</taxon>
        <taxon>Bacillati</taxon>
        <taxon>Actinomycetota</taxon>
        <taxon>Actinomycetes</taxon>
        <taxon>Streptosporangiales</taxon>
        <taxon>Thermomonosporaceae</taxon>
        <taxon>Actinomadura</taxon>
    </lineage>
</organism>
<reference evidence="2 3" key="1">
    <citation type="submission" date="2021-03" db="EMBL/GenBank/DDBJ databases">
        <title>Actinomadura violae sp. nov., isolated from lichen in Thailand.</title>
        <authorList>
            <person name="Kanchanasin P."/>
            <person name="Saeng-In P."/>
            <person name="Phongsopitanun W."/>
            <person name="Yuki M."/>
            <person name="Kudo T."/>
            <person name="Ohkuma M."/>
            <person name="Tanasupawat S."/>
        </authorList>
    </citation>
    <scope>NUCLEOTIDE SEQUENCE [LARGE SCALE GENOMIC DNA]</scope>
    <source>
        <strain evidence="2 3">LCR2-06</strain>
    </source>
</reference>
<evidence type="ECO:0000313" key="3">
    <source>
        <dbReference type="Proteomes" id="UP000680206"/>
    </source>
</evidence>
<feature type="region of interest" description="Disordered" evidence="1">
    <location>
        <begin position="36"/>
        <end position="56"/>
    </location>
</feature>
<proteinExistence type="predicted"/>
<accession>A0ABS3RXB4</accession>
<dbReference type="Proteomes" id="UP000680206">
    <property type="component" value="Unassembled WGS sequence"/>
</dbReference>
<dbReference type="RefSeq" id="WP_208244751.1">
    <property type="nucleotide sequence ID" value="NZ_JAGEPF010000017.1"/>
</dbReference>
<feature type="compositionally biased region" description="Basic residues" evidence="1">
    <location>
        <begin position="42"/>
        <end position="56"/>
    </location>
</feature>
<evidence type="ECO:0000313" key="2">
    <source>
        <dbReference type="EMBL" id="MBO2461405.1"/>
    </source>
</evidence>